<dbReference type="InterPro" id="IPR036291">
    <property type="entry name" value="NAD(P)-bd_dom_sf"/>
</dbReference>
<dbReference type="EMBL" id="JAWJZY010000007">
    <property type="protein sequence ID" value="MEE8659657.1"/>
    <property type="molecule type" value="Genomic_DNA"/>
</dbReference>
<evidence type="ECO:0008006" key="3">
    <source>
        <dbReference type="Google" id="ProtNLM"/>
    </source>
</evidence>
<protein>
    <recommendedName>
        <fullName evidence="3">Mannitol dehydrogenase N-terminal domain-containing protein</fullName>
    </recommendedName>
</protein>
<sequence length="63" mass="6761">MISRETLRHLPQNVAGPAYDPSRITPGIVHFGVGNFFRAHLAAYVDDVMARPAHMSGALSVSG</sequence>
<keyword evidence="2" id="KW-1185">Reference proteome</keyword>
<name>A0ABU7U474_9PROT</name>
<dbReference type="Gene3D" id="3.40.50.720">
    <property type="entry name" value="NAD(P)-binding Rossmann-like Domain"/>
    <property type="match status" value="1"/>
</dbReference>
<gene>
    <name evidence="1" type="ORF">DOFOFD_11665</name>
</gene>
<dbReference type="SUPFAM" id="SSF51735">
    <property type="entry name" value="NAD(P)-binding Rossmann-fold domains"/>
    <property type="match status" value="1"/>
</dbReference>
<comment type="caution">
    <text evidence="1">The sequence shown here is derived from an EMBL/GenBank/DDBJ whole genome shotgun (WGS) entry which is preliminary data.</text>
</comment>
<evidence type="ECO:0000313" key="1">
    <source>
        <dbReference type="EMBL" id="MEE8659657.1"/>
    </source>
</evidence>
<organism evidence="1 2">
    <name type="scientific">Sorlinia euscelidii</name>
    <dbReference type="NCBI Taxonomy" id="3081148"/>
    <lineage>
        <taxon>Bacteria</taxon>
        <taxon>Pseudomonadati</taxon>
        <taxon>Pseudomonadota</taxon>
        <taxon>Alphaproteobacteria</taxon>
        <taxon>Acetobacterales</taxon>
        <taxon>Acetobacteraceae</taxon>
        <taxon>Sorlinia</taxon>
    </lineage>
</organism>
<evidence type="ECO:0000313" key="2">
    <source>
        <dbReference type="Proteomes" id="UP001312908"/>
    </source>
</evidence>
<accession>A0ABU7U474</accession>
<dbReference type="Proteomes" id="UP001312908">
    <property type="component" value="Unassembled WGS sequence"/>
</dbReference>
<proteinExistence type="predicted"/>
<reference evidence="1 2" key="1">
    <citation type="submission" date="2023-10" db="EMBL/GenBank/DDBJ databases">
        <title>Sorlinia euscelidii gen. nov., sp. nov., an acetic acid bacteria isolated from the gut of Euscelidius variegatus emitter.</title>
        <authorList>
            <person name="Michoud G."/>
            <person name="Marasco R."/>
            <person name="Seferji K."/>
            <person name="Gonella E."/>
            <person name="Garuglieri E."/>
            <person name="Alma A."/>
            <person name="Mapelli F."/>
            <person name="Borin S."/>
            <person name="Daffonchio D."/>
            <person name="Crotti E."/>
        </authorList>
    </citation>
    <scope>NUCLEOTIDE SEQUENCE [LARGE SCALE GENOMIC DNA]</scope>
    <source>
        <strain evidence="1 2">EV16P</strain>
    </source>
</reference>